<feature type="compositionally biased region" description="Basic residues" evidence="10">
    <location>
        <begin position="506"/>
        <end position="515"/>
    </location>
</feature>
<sequence>MGASDFDDSFSDDLDDDELNELDAVLNRPTAVNRQVSETVIRRPLQVQRTLTGEALEGEPVRYEEIQRTVTYRPTHHEMDRRALQTYVYPKNFEVRDYQFDIIAKALYRNLLCAIPTGMGKTFIASTVMLNYYRWFKKGKIIFMAPTRPLVAQQIQACLGVTDIPSSDTAVLLDKSRKNRPEIWNSKRVFFATPQVVENDLKSGTLDPKEVVCVVIDEAHRARKSYAYTNVVKFIERFNTSFRVLALTATPAADIQGVQEVVNNLSLSKIEIRTEESMDIVKYMKKKETTRVNLGTSTEMEEIIELLSTAIDPVLKLANEADIYEVTDPARINAFVVMQKSQALILNPQIPEGVKWRNFFILQCIGHVGQMLRRLKIYGVKSFYGYFVNKRKEFQTKFEMGKSTNNIAKSFFYHHALKQIDDICKPLLEDKSYVSHPKLEYLLTELEMFVETRPHSRVIVFTELRESALEIVQTIDNNLGDKCKSHIFIGQARGKEGFDDTDYKMKHGKKGRGKAARQERIDKEQAILEQKEREKKAAAEKRQASRTSTSEEAQLQGMNQKQQKELIKKFKKGEFQVLVATSIGEEGLDIGEVDLIICYDTTGSPIKNIQRMGRTGRKNDGRIVLLLAANEENKFNQAMEDYANVQKQIVGGALNMHKSDRIIPDNINPKCEKVFIEIPEDNLIIARGEDEDEVIKHATQAMLGKSVGGKRAKKAQTTLGSKRGQKPVTNTTPASTKKRFFMPDDVETGFVTSSKLVRKVGGDESANSKKNVSISLDSDDDLDNDKENSSSQTKTLTSSANRPNTFNTSGILKGLSSINKPQSNISTPSKNSHTLDSESPLAKKPAPKGRSSHAVSFKKLPTPEPEVVMVDDDIEDTDFDDDDEDILRALEKPAAAHQANVQAPDSLQENFEADSPAKPVSNRDILEDLSFSKAFDDEDEQEEIPDSEMDVPNSDDQDSRVFQDTVEKIRRERGDSMRQDSNVDNHTNLVASLEKPPSLSNKLLTFEAFEDNDEDEDVDMSLKPFKDAAKVMDKQYEEDPSFGDCTLEPSEPMFANTGTKRRSTGDIKSVKKKQQRKEGFLNSTPKMDIAKMLKNRPLKSKLGVRKKVDMSKVKESEIIELVESQSTQVRNLSKEKPIAEVYMSQFDRLVPREFDSGEGILTESESTDFYCGYFAESTNVFPDLRRSVRLNVYGSIGHSKNCKRFVTFTNLCGPKGEKRLNKMIEEMKTKSKLPYSEEVNPTDIIVRDDAIEQFGIVDGGNLALSVINEGGDHLDEFPNTASLLGDDDDDDFNDL</sequence>
<dbReference type="PANTHER" id="PTHR14025">
    <property type="entry name" value="FANCONI ANEMIA GROUP M FANCM FAMILY MEMBER"/>
    <property type="match status" value="1"/>
</dbReference>
<dbReference type="InterPro" id="IPR039686">
    <property type="entry name" value="FANCM/Mph1-like_ID"/>
</dbReference>
<feature type="compositionally biased region" description="Polar residues" evidence="10">
    <location>
        <begin position="545"/>
        <end position="559"/>
    </location>
</feature>
<dbReference type="PROSITE" id="PS51194">
    <property type="entry name" value="HELICASE_CTER"/>
    <property type="match status" value="1"/>
</dbReference>
<evidence type="ECO:0000256" key="2">
    <source>
        <dbReference type="ARBA" id="ARBA00009889"/>
    </source>
</evidence>
<evidence type="ECO:0000256" key="10">
    <source>
        <dbReference type="SAM" id="MobiDB-lite"/>
    </source>
</evidence>
<feature type="domain" description="Helicase ATP-binding" evidence="11">
    <location>
        <begin position="102"/>
        <end position="269"/>
    </location>
</feature>
<evidence type="ECO:0000256" key="8">
    <source>
        <dbReference type="ARBA" id="ARBA00047995"/>
    </source>
</evidence>
<evidence type="ECO:0000313" key="13">
    <source>
        <dbReference type="EMBL" id="CDR44599.1"/>
    </source>
</evidence>
<evidence type="ECO:0000256" key="9">
    <source>
        <dbReference type="RuleBase" id="RU367027"/>
    </source>
</evidence>
<comment type="similarity">
    <text evidence="2 9">Belongs to the DEAD box helicase family. DEAH subfamily. FANCM sub-subfamily.</text>
</comment>
<dbReference type="FunFam" id="3.40.50.300:FF:000861">
    <property type="entry name" value="Fanconi anemia, complementation group M"/>
    <property type="match status" value="1"/>
</dbReference>
<dbReference type="InterPro" id="IPR014001">
    <property type="entry name" value="Helicase_ATP-bd"/>
</dbReference>
<dbReference type="PROSITE" id="PS51192">
    <property type="entry name" value="HELICASE_ATP_BIND_1"/>
    <property type="match status" value="1"/>
</dbReference>
<feature type="domain" description="Helicase C-terminal" evidence="12">
    <location>
        <begin position="442"/>
        <end position="662"/>
    </location>
</feature>
<comment type="subcellular location">
    <subcellularLocation>
        <location evidence="1 9">Nucleus</location>
    </subcellularLocation>
</comment>
<dbReference type="GO" id="GO:0036297">
    <property type="term" value="P:interstrand cross-link repair"/>
    <property type="evidence" value="ECO:0007669"/>
    <property type="project" value="UniProtKB-ARBA"/>
</dbReference>
<comment type="catalytic activity">
    <reaction evidence="8 9">
        <text>ATP + H2O = ADP + phosphate + H(+)</text>
        <dbReference type="Rhea" id="RHEA:13065"/>
        <dbReference type="ChEBI" id="CHEBI:15377"/>
        <dbReference type="ChEBI" id="CHEBI:15378"/>
        <dbReference type="ChEBI" id="CHEBI:30616"/>
        <dbReference type="ChEBI" id="CHEBI:43474"/>
        <dbReference type="ChEBI" id="CHEBI:456216"/>
        <dbReference type="EC" id="3.6.4.12"/>
    </reaction>
</comment>
<feature type="region of interest" description="Disordered" evidence="10">
    <location>
        <begin position="761"/>
        <end position="867"/>
    </location>
</feature>
<reference evidence="13" key="1">
    <citation type="journal article" date="2014" name="Genome Announc.">
        <title>Genome sequence of the yeast Cyberlindnera fabianii (Hansenula fabianii).</title>
        <authorList>
            <person name="Freel K.C."/>
            <person name="Sarilar V."/>
            <person name="Neuveglise C."/>
            <person name="Devillers H."/>
            <person name="Friedrich A."/>
            <person name="Schacherer J."/>
        </authorList>
    </citation>
    <scope>NUCLEOTIDE SEQUENCE</scope>
    <source>
        <strain evidence="13">YJS4271</strain>
    </source>
</reference>
<feature type="region of interest" description="Disordered" evidence="10">
    <location>
        <begin position="705"/>
        <end position="738"/>
    </location>
</feature>
<name>A0A061B3W3_CYBFA</name>
<dbReference type="GO" id="GO:0045003">
    <property type="term" value="P:double-strand break repair via synthesis-dependent strand annealing"/>
    <property type="evidence" value="ECO:0007669"/>
    <property type="project" value="TreeGrafter"/>
</dbReference>
<protein>
    <recommendedName>
        <fullName evidence="9">ATP-dependent DNA helicase</fullName>
        <ecNumber evidence="9">3.6.4.12</ecNumber>
    </recommendedName>
</protein>
<dbReference type="CDD" id="cd12091">
    <property type="entry name" value="FANCM_ID"/>
    <property type="match status" value="1"/>
</dbReference>
<dbReference type="GO" id="GO:0043138">
    <property type="term" value="F:3'-5' DNA helicase activity"/>
    <property type="evidence" value="ECO:0007669"/>
    <property type="project" value="InterPro"/>
</dbReference>
<dbReference type="Pfam" id="PF00271">
    <property type="entry name" value="Helicase_C"/>
    <property type="match status" value="1"/>
</dbReference>
<evidence type="ECO:0000259" key="12">
    <source>
        <dbReference type="PROSITE" id="PS51194"/>
    </source>
</evidence>
<dbReference type="SMART" id="SM00490">
    <property type="entry name" value="HELICc"/>
    <property type="match status" value="1"/>
</dbReference>
<dbReference type="InterPro" id="IPR044749">
    <property type="entry name" value="FANCM_DEXDc"/>
</dbReference>
<dbReference type="SUPFAM" id="SSF52540">
    <property type="entry name" value="P-loop containing nucleoside triphosphate hydrolases"/>
    <property type="match status" value="1"/>
</dbReference>
<dbReference type="Pfam" id="PF04851">
    <property type="entry name" value="ResIII"/>
    <property type="match status" value="1"/>
</dbReference>
<dbReference type="GO" id="GO:0005634">
    <property type="term" value="C:nucleus"/>
    <property type="evidence" value="ECO:0007669"/>
    <property type="project" value="UniProtKB-SubCell"/>
</dbReference>
<keyword evidence="4" id="KW-0378">Hydrolase</keyword>
<comment type="subunit">
    <text evidence="9">Interacts with the MHF histone-fold complex to form the FANCM-MHF complex.</text>
</comment>
<evidence type="ECO:0000256" key="7">
    <source>
        <dbReference type="ARBA" id="ARBA00023242"/>
    </source>
</evidence>
<comment type="function">
    <text evidence="9">ATP-dependent DNA helicase involved in DNA damage repair by homologous recombination and in genome maintenance. Capable of unwinding D-loops. Plays a role in limiting crossover recombinants during mitotic DNA double-strand break (DSB) repair. Component of a FANCM-MHF complex which promotes gene conversion at blocked replication forks, probably by reversal of the stalled fork.</text>
</comment>
<dbReference type="GO" id="GO:0005524">
    <property type="term" value="F:ATP binding"/>
    <property type="evidence" value="ECO:0007669"/>
    <property type="project" value="UniProtKB-UniRule"/>
</dbReference>
<dbReference type="PANTHER" id="PTHR14025:SF20">
    <property type="entry name" value="FANCONI ANEMIA GROUP M PROTEIN"/>
    <property type="match status" value="1"/>
</dbReference>
<gene>
    <name evidence="13" type="ORF">CYFA0S_15e00430g</name>
</gene>
<accession>A0A061B3W3</accession>
<dbReference type="InterPro" id="IPR006935">
    <property type="entry name" value="Helicase/UvrB_N"/>
</dbReference>
<feature type="compositionally biased region" description="Acidic residues" evidence="10">
    <location>
        <begin position="936"/>
        <end position="956"/>
    </location>
</feature>
<dbReference type="InterPro" id="IPR001650">
    <property type="entry name" value="Helicase_C-like"/>
</dbReference>
<keyword evidence="5" id="KW-0347">Helicase</keyword>
<evidence type="ECO:0000256" key="5">
    <source>
        <dbReference type="ARBA" id="ARBA00022806"/>
    </source>
</evidence>
<evidence type="ECO:0000256" key="1">
    <source>
        <dbReference type="ARBA" id="ARBA00004123"/>
    </source>
</evidence>
<organism evidence="13">
    <name type="scientific">Cyberlindnera fabianii</name>
    <name type="common">Yeast</name>
    <name type="synonym">Hansenula fabianii</name>
    <dbReference type="NCBI Taxonomy" id="36022"/>
    <lineage>
        <taxon>Eukaryota</taxon>
        <taxon>Fungi</taxon>
        <taxon>Dikarya</taxon>
        <taxon>Ascomycota</taxon>
        <taxon>Saccharomycotina</taxon>
        <taxon>Saccharomycetes</taxon>
        <taxon>Phaffomycetales</taxon>
        <taxon>Phaffomycetaceae</taxon>
        <taxon>Cyberlindnera</taxon>
    </lineage>
</organism>
<dbReference type="InterPro" id="IPR027417">
    <property type="entry name" value="P-loop_NTPase"/>
</dbReference>
<dbReference type="EMBL" id="LK052900">
    <property type="protein sequence ID" value="CDR44599.1"/>
    <property type="molecule type" value="Genomic_DNA"/>
</dbReference>
<dbReference type="PhylomeDB" id="A0A061B3W3"/>
<dbReference type="SMART" id="SM00487">
    <property type="entry name" value="DEXDc"/>
    <property type="match status" value="1"/>
</dbReference>
<evidence type="ECO:0000256" key="3">
    <source>
        <dbReference type="ARBA" id="ARBA00022741"/>
    </source>
</evidence>
<dbReference type="EC" id="3.6.4.12" evidence="9"/>
<keyword evidence="6" id="KW-0067">ATP-binding</keyword>
<dbReference type="Gene3D" id="3.40.50.300">
    <property type="entry name" value="P-loop containing nucleotide triphosphate hydrolases"/>
    <property type="match status" value="2"/>
</dbReference>
<dbReference type="GO" id="GO:0009378">
    <property type="term" value="F:four-way junction helicase activity"/>
    <property type="evidence" value="ECO:0007669"/>
    <property type="project" value="TreeGrafter"/>
</dbReference>
<evidence type="ECO:0000256" key="6">
    <source>
        <dbReference type="ARBA" id="ARBA00022840"/>
    </source>
</evidence>
<feature type="region of interest" description="Disordered" evidence="10">
    <location>
        <begin position="933"/>
        <end position="960"/>
    </location>
</feature>
<dbReference type="GO" id="GO:0000400">
    <property type="term" value="F:four-way junction DNA binding"/>
    <property type="evidence" value="ECO:0007669"/>
    <property type="project" value="TreeGrafter"/>
</dbReference>
<feature type="compositionally biased region" description="Basic and acidic residues" evidence="10">
    <location>
        <begin position="516"/>
        <end position="543"/>
    </location>
</feature>
<dbReference type="GO" id="GO:0016887">
    <property type="term" value="F:ATP hydrolysis activity"/>
    <property type="evidence" value="ECO:0007669"/>
    <property type="project" value="RHEA"/>
</dbReference>
<evidence type="ECO:0000256" key="4">
    <source>
        <dbReference type="ARBA" id="ARBA00022801"/>
    </source>
</evidence>
<dbReference type="VEuPathDB" id="FungiDB:BON22_3347"/>
<keyword evidence="3" id="KW-0547">Nucleotide-binding</keyword>
<proteinExistence type="inferred from homology"/>
<keyword evidence="7" id="KW-0539">Nucleus</keyword>
<dbReference type="CDD" id="cd18033">
    <property type="entry name" value="DEXDc_FANCM"/>
    <property type="match status" value="1"/>
</dbReference>
<dbReference type="OrthoDB" id="164902at2759"/>
<evidence type="ECO:0000259" key="11">
    <source>
        <dbReference type="PROSITE" id="PS51192"/>
    </source>
</evidence>
<feature type="compositionally biased region" description="Polar residues" evidence="10">
    <location>
        <begin position="792"/>
        <end position="834"/>
    </location>
</feature>
<feature type="region of interest" description="Disordered" evidence="10">
    <location>
        <begin position="500"/>
        <end position="559"/>
    </location>
</feature>